<reference evidence="8 9" key="1">
    <citation type="submission" date="2016-03" db="EMBL/GenBank/DDBJ databases">
        <authorList>
            <person name="Devillers H."/>
        </authorList>
    </citation>
    <scope>NUCLEOTIDE SEQUENCE [LARGE SCALE GENOMIC DNA]</scope>
    <source>
        <strain evidence="8">CBS 6772</strain>
    </source>
</reference>
<dbReference type="SMART" id="SM01407">
    <property type="entry name" value="NAC"/>
    <property type="match status" value="1"/>
</dbReference>
<protein>
    <recommendedName>
        <fullName evidence="3">Nascent polypeptide-associated complex subunit alpha</fullName>
    </recommendedName>
    <alternativeName>
        <fullName evidence="5">Alpha-NAC</fullName>
    </alternativeName>
</protein>
<dbReference type="Pfam" id="PF01849">
    <property type="entry name" value="NAC"/>
    <property type="match status" value="1"/>
</dbReference>
<comment type="subcellular location">
    <subcellularLocation>
        <location evidence="1">Cytoplasm</location>
    </subcellularLocation>
</comment>
<evidence type="ECO:0000256" key="3">
    <source>
        <dbReference type="ARBA" id="ARBA00014437"/>
    </source>
</evidence>
<dbReference type="InterPro" id="IPR016641">
    <property type="entry name" value="EGD2/NACA0like"/>
</dbReference>
<evidence type="ECO:0000256" key="2">
    <source>
        <dbReference type="ARBA" id="ARBA00009882"/>
    </source>
</evidence>
<evidence type="ECO:0000256" key="1">
    <source>
        <dbReference type="ARBA" id="ARBA00004496"/>
    </source>
</evidence>
<dbReference type="EMBL" id="LT598487">
    <property type="protein sequence ID" value="SCV99346.1"/>
    <property type="molecule type" value="Genomic_DNA"/>
</dbReference>
<accession>A0A1G4M6N2</accession>
<dbReference type="AlphaFoldDB" id="A0A1G4M6N2"/>
<name>A0A1G4M6N2_LACFM</name>
<evidence type="ECO:0000256" key="6">
    <source>
        <dbReference type="SAM" id="MobiDB-lite"/>
    </source>
</evidence>
<sequence>MSEIPENSNVSIFSKNEKKARELIGKLGLKAVPGIARVTFRKKNNQIYAIEKPEVFRSAGGNFVVFGEPKIDDFPQRLAKAQQEAQLAGPGVAQTGVAEALAKENQSLPESIQADMAAAAEGKPVEAEEESTGAVDETGLNSDDIELVMQQANVSRDKAAKALRDHNSDIVNAIMSLS</sequence>
<evidence type="ECO:0000313" key="9">
    <source>
        <dbReference type="Proteomes" id="UP000190831"/>
    </source>
</evidence>
<feature type="domain" description="NAC-A/B" evidence="7">
    <location>
        <begin position="14"/>
        <end position="78"/>
    </location>
</feature>
<dbReference type="OMA" id="SQKMIFA"/>
<keyword evidence="9" id="KW-1185">Reference proteome</keyword>
<dbReference type="Gene3D" id="1.10.8.10">
    <property type="entry name" value="DNA helicase RuvA subunit, C-terminal domain"/>
    <property type="match status" value="1"/>
</dbReference>
<dbReference type="Proteomes" id="UP000190831">
    <property type="component" value="Chromosome A"/>
</dbReference>
<proteinExistence type="inferred from homology"/>
<comment type="similarity">
    <text evidence="2">Belongs to the NAC-alpha family.</text>
</comment>
<evidence type="ECO:0000313" key="8">
    <source>
        <dbReference type="EMBL" id="SCV99346.1"/>
    </source>
</evidence>
<dbReference type="InterPro" id="IPR002715">
    <property type="entry name" value="Nas_poly-pep-assoc_cplx_dom"/>
</dbReference>
<evidence type="ECO:0000259" key="7">
    <source>
        <dbReference type="PROSITE" id="PS51151"/>
    </source>
</evidence>
<dbReference type="Pfam" id="PF19026">
    <property type="entry name" value="UBA_HYPK"/>
    <property type="match status" value="1"/>
</dbReference>
<evidence type="ECO:0000256" key="4">
    <source>
        <dbReference type="ARBA" id="ARBA00025035"/>
    </source>
</evidence>
<dbReference type="InterPro" id="IPR038187">
    <property type="entry name" value="NAC_A/B_dom_sf"/>
</dbReference>
<dbReference type="GO" id="GO:0005854">
    <property type="term" value="C:nascent polypeptide-associated complex"/>
    <property type="evidence" value="ECO:0007669"/>
    <property type="project" value="InterPro"/>
</dbReference>
<comment type="function">
    <text evidence="4">Component of the nascent polypeptide-associated complex (NAC), a dynamic component of the ribosomal exit tunnel, protecting the emerging polypeptides from interaction with other cytoplasmic proteins to ensure appropriate nascent protein targeting. The NAC complex also promotes mitochondrial protein import by enhancing productive ribosome interactions with the outer mitochondrial membrane and blocks the inappropriate interaction of ribosomes translating non-secretory nascent polypeptides with translocation sites in the membrane of the endoplasmic reticulum. EGD2 may also be involved in transcription regulation.</text>
</comment>
<dbReference type="STRING" id="4955.A0A1G4M6N2"/>
<dbReference type="PIRSF" id="PIRSF015901">
    <property type="entry name" value="NAC_alpha"/>
    <property type="match status" value="1"/>
</dbReference>
<dbReference type="PROSITE" id="PS51151">
    <property type="entry name" value="NAC_AB"/>
    <property type="match status" value="1"/>
</dbReference>
<dbReference type="PANTHER" id="PTHR21713">
    <property type="entry name" value="NASCENT POLYPEPTIDE ASSOCIATED COMPLEX ALPHA SUBUNIT-RELATED"/>
    <property type="match status" value="1"/>
</dbReference>
<dbReference type="Gene3D" id="2.20.70.30">
    <property type="entry name" value="Nascent polypeptide-associated complex domain"/>
    <property type="match status" value="1"/>
</dbReference>
<feature type="region of interest" description="Disordered" evidence="6">
    <location>
        <begin position="116"/>
        <end position="142"/>
    </location>
</feature>
<dbReference type="InterPro" id="IPR044034">
    <property type="entry name" value="NAC-like_UBA"/>
</dbReference>
<gene>
    <name evidence="8" type="ORF">LAFE_0A01156G</name>
</gene>
<organism evidence="8 9">
    <name type="scientific">Lachancea fermentati</name>
    <name type="common">Zygosaccharomyces fermentati</name>
    <dbReference type="NCBI Taxonomy" id="4955"/>
    <lineage>
        <taxon>Eukaryota</taxon>
        <taxon>Fungi</taxon>
        <taxon>Dikarya</taxon>
        <taxon>Ascomycota</taxon>
        <taxon>Saccharomycotina</taxon>
        <taxon>Saccharomycetes</taxon>
        <taxon>Saccharomycetales</taxon>
        <taxon>Saccharomycetaceae</taxon>
        <taxon>Lachancea</taxon>
    </lineage>
</organism>
<dbReference type="OrthoDB" id="3169036at2759"/>
<dbReference type="CDD" id="cd22054">
    <property type="entry name" value="NAC_NACA"/>
    <property type="match status" value="1"/>
</dbReference>
<dbReference type="CDD" id="cd14358">
    <property type="entry name" value="UBA_NAC_euk"/>
    <property type="match status" value="1"/>
</dbReference>
<evidence type="ECO:0000256" key="5">
    <source>
        <dbReference type="ARBA" id="ARBA00030300"/>
    </source>
</evidence>